<sequence>MAAQLLWTLGLGVLVVWAVKTWIQYSALTDKAHIRRIRGLTTIFANGSNVSMVLRSSSTLGLGQTQLWFNIRRWYETSGWDVSAAISFFPRAKVTYFVSDPALLKEITSSRTEFPKSTEQYDVLRFFGRNIVTEEGEEWKKYKKICAPAFSERNNRLVWDYALRIISDFFEEVWLLDKVPSDTEVVIEDFKIPSTQFTLRIIVAASFGQLLPWRTVNTSYTSFSKPSSEIKLP</sequence>
<dbReference type="GO" id="GO:0016705">
    <property type="term" value="F:oxidoreductase activity, acting on paired donors, with incorporation or reduction of molecular oxygen"/>
    <property type="evidence" value="ECO:0007669"/>
    <property type="project" value="InterPro"/>
</dbReference>
<feature type="non-terminal residue" evidence="1">
    <location>
        <position position="233"/>
    </location>
</feature>
<dbReference type="GO" id="GO:0020037">
    <property type="term" value="F:heme binding"/>
    <property type="evidence" value="ECO:0007669"/>
    <property type="project" value="InterPro"/>
</dbReference>
<organism evidence="1 2">
    <name type="scientific">Dendrothele bispora (strain CBS 962.96)</name>
    <dbReference type="NCBI Taxonomy" id="1314807"/>
    <lineage>
        <taxon>Eukaryota</taxon>
        <taxon>Fungi</taxon>
        <taxon>Dikarya</taxon>
        <taxon>Basidiomycota</taxon>
        <taxon>Agaricomycotina</taxon>
        <taxon>Agaricomycetes</taxon>
        <taxon>Agaricomycetidae</taxon>
        <taxon>Agaricales</taxon>
        <taxon>Agaricales incertae sedis</taxon>
        <taxon>Dendrothele</taxon>
    </lineage>
</organism>
<keyword evidence="2" id="KW-1185">Reference proteome</keyword>
<dbReference type="InterPro" id="IPR036396">
    <property type="entry name" value="Cyt_P450_sf"/>
</dbReference>
<dbReference type="SUPFAM" id="SSF48264">
    <property type="entry name" value="Cytochrome P450"/>
    <property type="match status" value="1"/>
</dbReference>
<dbReference type="Gene3D" id="1.10.630.10">
    <property type="entry name" value="Cytochrome P450"/>
    <property type="match status" value="1"/>
</dbReference>
<dbReference type="GO" id="GO:0005506">
    <property type="term" value="F:iron ion binding"/>
    <property type="evidence" value="ECO:0007669"/>
    <property type="project" value="InterPro"/>
</dbReference>
<protein>
    <recommendedName>
        <fullName evidence="3">Cytochrome P450</fullName>
    </recommendedName>
</protein>
<name>A0A4V4HFU6_DENBC</name>
<evidence type="ECO:0000313" key="2">
    <source>
        <dbReference type="Proteomes" id="UP000297245"/>
    </source>
</evidence>
<gene>
    <name evidence="1" type="ORF">K435DRAFT_965981</name>
</gene>
<dbReference type="EMBL" id="ML179180">
    <property type="protein sequence ID" value="THU96275.1"/>
    <property type="molecule type" value="Genomic_DNA"/>
</dbReference>
<evidence type="ECO:0000313" key="1">
    <source>
        <dbReference type="EMBL" id="THU96275.1"/>
    </source>
</evidence>
<accession>A0A4V4HFU6</accession>
<dbReference type="AlphaFoldDB" id="A0A4V4HFU6"/>
<reference evidence="1 2" key="1">
    <citation type="journal article" date="2019" name="Nat. Ecol. Evol.">
        <title>Megaphylogeny resolves global patterns of mushroom evolution.</title>
        <authorList>
            <person name="Varga T."/>
            <person name="Krizsan K."/>
            <person name="Foldi C."/>
            <person name="Dima B."/>
            <person name="Sanchez-Garcia M."/>
            <person name="Sanchez-Ramirez S."/>
            <person name="Szollosi G.J."/>
            <person name="Szarkandi J.G."/>
            <person name="Papp V."/>
            <person name="Albert L."/>
            <person name="Andreopoulos W."/>
            <person name="Angelini C."/>
            <person name="Antonin V."/>
            <person name="Barry K.W."/>
            <person name="Bougher N.L."/>
            <person name="Buchanan P."/>
            <person name="Buyck B."/>
            <person name="Bense V."/>
            <person name="Catcheside P."/>
            <person name="Chovatia M."/>
            <person name="Cooper J."/>
            <person name="Damon W."/>
            <person name="Desjardin D."/>
            <person name="Finy P."/>
            <person name="Geml J."/>
            <person name="Haridas S."/>
            <person name="Hughes K."/>
            <person name="Justo A."/>
            <person name="Karasinski D."/>
            <person name="Kautmanova I."/>
            <person name="Kiss B."/>
            <person name="Kocsube S."/>
            <person name="Kotiranta H."/>
            <person name="LaButti K.M."/>
            <person name="Lechner B.E."/>
            <person name="Liimatainen K."/>
            <person name="Lipzen A."/>
            <person name="Lukacs Z."/>
            <person name="Mihaltcheva S."/>
            <person name="Morgado L.N."/>
            <person name="Niskanen T."/>
            <person name="Noordeloos M.E."/>
            <person name="Ohm R.A."/>
            <person name="Ortiz-Santana B."/>
            <person name="Ovrebo C."/>
            <person name="Racz N."/>
            <person name="Riley R."/>
            <person name="Savchenko A."/>
            <person name="Shiryaev A."/>
            <person name="Soop K."/>
            <person name="Spirin V."/>
            <person name="Szebenyi C."/>
            <person name="Tomsovsky M."/>
            <person name="Tulloss R.E."/>
            <person name="Uehling J."/>
            <person name="Grigoriev I.V."/>
            <person name="Vagvolgyi C."/>
            <person name="Papp T."/>
            <person name="Martin F.M."/>
            <person name="Miettinen O."/>
            <person name="Hibbett D.S."/>
            <person name="Nagy L.G."/>
        </authorList>
    </citation>
    <scope>NUCLEOTIDE SEQUENCE [LARGE SCALE GENOMIC DNA]</scope>
    <source>
        <strain evidence="1 2">CBS 962.96</strain>
    </source>
</reference>
<evidence type="ECO:0008006" key="3">
    <source>
        <dbReference type="Google" id="ProtNLM"/>
    </source>
</evidence>
<dbReference type="GO" id="GO:0004497">
    <property type="term" value="F:monooxygenase activity"/>
    <property type="evidence" value="ECO:0007669"/>
    <property type="project" value="InterPro"/>
</dbReference>
<dbReference type="Proteomes" id="UP000297245">
    <property type="component" value="Unassembled WGS sequence"/>
</dbReference>
<dbReference type="OrthoDB" id="1470350at2759"/>
<proteinExistence type="predicted"/>